<dbReference type="Proteomes" id="UP000321181">
    <property type="component" value="Unassembled WGS sequence"/>
</dbReference>
<dbReference type="InterPro" id="IPR029016">
    <property type="entry name" value="GAF-like_dom_sf"/>
</dbReference>
<comment type="caution">
    <text evidence="2">The sequence shown here is derived from an EMBL/GenBank/DDBJ whole genome shotgun (WGS) entry which is preliminary data.</text>
</comment>
<proteinExistence type="predicted"/>
<dbReference type="GO" id="GO:0016301">
    <property type="term" value="F:kinase activity"/>
    <property type="evidence" value="ECO:0007669"/>
    <property type="project" value="UniProtKB-KW"/>
</dbReference>
<keyword evidence="3" id="KW-1185">Reference proteome</keyword>
<feature type="domain" description="GGDEF" evidence="1">
    <location>
        <begin position="207"/>
        <end position="330"/>
    </location>
</feature>
<dbReference type="Pfam" id="PF00990">
    <property type="entry name" value="GGDEF"/>
    <property type="match status" value="1"/>
</dbReference>
<keyword evidence="2" id="KW-0418">Kinase</keyword>
<dbReference type="Gene3D" id="3.30.450.40">
    <property type="match status" value="1"/>
</dbReference>
<evidence type="ECO:0000259" key="1">
    <source>
        <dbReference type="PROSITE" id="PS50887"/>
    </source>
</evidence>
<gene>
    <name evidence="2" type="ORF">CAE01nite_04090</name>
</gene>
<dbReference type="InterPro" id="IPR029787">
    <property type="entry name" value="Nucleotide_cyclase"/>
</dbReference>
<dbReference type="PANTHER" id="PTHR45138">
    <property type="entry name" value="REGULATORY COMPONENTS OF SENSORY TRANSDUCTION SYSTEM"/>
    <property type="match status" value="1"/>
</dbReference>
<dbReference type="InterPro" id="IPR050469">
    <property type="entry name" value="Diguanylate_Cyclase"/>
</dbReference>
<dbReference type="InterPro" id="IPR000160">
    <property type="entry name" value="GGDEF_dom"/>
</dbReference>
<accession>A0A512D870</accession>
<dbReference type="OrthoDB" id="23692at2"/>
<dbReference type="SMART" id="SM00065">
    <property type="entry name" value="GAF"/>
    <property type="match status" value="1"/>
</dbReference>
<dbReference type="EMBL" id="BJYY01000001">
    <property type="protein sequence ID" value="GEO32684.1"/>
    <property type="molecule type" value="Genomic_DNA"/>
</dbReference>
<reference evidence="2 3" key="1">
    <citation type="submission" date="2019-07" db="EMBL/GenBank/DDBJ databases">
        <title>Whole genome shotgun sequence of Cellulomonas aerilata NBRC 106308.</title>
        <authorList>
            <person name="Hosoyama A."/>
            <person name="Uohara A."/>
            <person name="Ohji S."/>
            <person name="Ichikawa N."/>
        </authorList>
    </citation>
    <scope>NUCLEOTIDE SEQUENCE [LARGE SCALE GENOMIC DNA]</scope>
    <source>
        <strain evidence="2 3">NBRC 106308</strain>
    </source>
</reference>
<dbReference type="SUPFAM" id="SSF55073">
    <property type="entry name" value="Nucleotide cyclase"/>
    <property type="match status" value="1"/>
</dbReference>
<evidence type="ECO:0000313" key="3">
    <source>
        <dbReference type="Proteomes" id="UP000321181"/>
    </source>
</evidence>
<name>A0A512D870_9CELL</name>
<dbReference type="Gene3D" id="3.30.70.270">
    <property type="match status" value="1"/>
</dbReference>
<dbReference type="SMART" id="SM00267">
    <property type="entry name" value="GGDEF"/>
    <property type="match status" value="1"/>
</dbReference>
<dbReference type="PROSITE" id="PS50887">
    <property type="entry name" value="GGDEF"/>
    <property type="match status" value="1"/>
</dbReference>
<dbReference type="Pfam" id="PF01590">
    <property type="entry name" value="GAF"/>
    <property type="match status" value="1"/>
</dbReference>
<dbReference type="CDD" id="cd01949">
    <property type="entry name" value="GGDEF"/>
    <property type="match status" value="1"/>
</dbReference>
<dbReference type="RefSeq" id="WP_146899154.1">
    <property type="nucleotide sequence ID" value="NZ_BAAARM010000001.1"/>
</dbReference>
<keyword evidence="2" id="KW-0808">Transferase</keyword>
<dbReference type="AlphaFoldDB" id="A0A512D870"/>
<dbReference type="NCBIfam" id="TIGR00254">
    <property type="entry name" value="GGDEF"/>
    <property type="match status" value="1"/>
</dbReference>
<protein>
    <submittedName>
        <fullName evidence="2">Histidine kinase</fullName>
    </submittedName>
</protein>
<dbReference type="PANTHER" id="PTHR45138:SF9">
    <property type="entry name" value="DIGUANYLATE CYCLASE DGCM-RELATED"/>
    <property type="match status" value="1"/>
</dbReference>
<dbReference type="GO" id="GO:0052621">
    <property type="term" value="F:diguanylate cyclase activity"/>
    <property type="evidence" value="ECO:0007669"/>
    <property type="project" value="TreeGrafter"/>
</dbReference>
<dbReference type="SUPFAM" id="SSF55781">
    <property type="entry name" value="GAF domain-like"/>
    <property type="match status" value="1"/>
</dbReference>
<evidence type="ECO:0000313" key="2">
    <source>
        <dbReference type="EMBL" id="GEO32684.1"/>
    </source>
</evidence>
<sequence length="330" mass="35538">MDDGSTARPARDVLPFADFAAAAREVTRELRARLGMRAWMVTRAAGEHQVVLQVDDAPDGYGIDAGAVLSWDGSLCAEMVAGHGPHVAPRVADVPAFAHAPNRRHAPVEAYIGVPLVQSDGRVFGTLCAFDPEPQAQSLHDAEGLVVVQARLLSTVLELELANQELHRRAERAEADATMDALTQTGNRRGWDHTLAAEEARCRRYGHPACVLVIDVNGLKEVNDSRGHTAGDRLLAACAAALTDNVRTSDYVARLGGDEFAVLTVETDRHAGTVERERLHAALRAAGVDAAVGLGVRHPESSLQTAWRQADEAMYRDKRQARGSAAHHGR</sequence>
<dbReference type="InterPro" id="IPR003018">
    <property type="entry name" value="GAF"/>
</dbReference>
<dbReference type="InterPro" id="IPR043128">
    <property type="entry name" value="Rev_trsase/Diguanyl_cyclase"/>
</dbReference>
<organism evidence="2 3">
    <name type="scientific">Cellulomonas aerilata</name>
    <dbReference type="NCBI Taxonomy" id="515326"/>
    <lineage>
        <taxon>Bacteria</taxon>
        <taxon>Bacillati</taxon>
        <taxon>Actinomycetota</taxon>
        <taxon>Actinomycetes</taxon>
        <taxon>Micrococcales</taxon>
        <taxon>Cellulomonadaceae</taxon>
        <taxon>Cellulomonas</taxon>
    </lineage>
</organism>